<evidence type="ECO:0000313" key="3">
    <source>
        <dbReference type="Proteomes" id="UP001163046"/>
    </source>
</evidence>
<feature type="signal peptide" evidence="1">
    <location>
        <begin position="1"/>
        <end position="21"/>
    </location>
</feature>
<evidence type="ECO:0000256" key="1">
    <source>
        <dbReference type="SAM" id="SignalP"/>
    </source>
</evidence>
<evidence type="ECO:0000313" key="2">
    <source>
        <dbReference type="EMBL" id="KAJ7377419.1"/>
    </source>
</evidence>
<sequence>MTLNIVVMFLAVFCLWNIADADTEESLEMRIYDRDLKRTDTQMRKMLDEADLEKHGFKLEITTKLKQSGSGSDSEQAYQKNVLLLQDSRLLTSTGG</sequence>
<protein>
    <submittedName>
        <fullName evidence="2">Uncharacterized protein</fullName>
    </submittedName>
</protein>
<keyword evidence="3" id="KW-1185">Reference proteome</keyword>
<dbReference type="OrthoDB" id="5988715at2759"/>
<comment type="caution">
    <text evidence="2">The sequence shown here is derived from an EMBL/GenBank/DDBJ whole genome shotgun (WGS) entry which is preliminary data.</text>
</comment>
<reference evidence="2" key="1">
    <citation type="submission" date="2023-01" db="EMBL/GenBank/DDBJ databases">
        <title>Genome assembly of the deep-sea coral Lophelia pertusa.</title>
        <authorList>
            <person name="Herrera S."/>
            <person name="Cordes E."/>
        </authorList>
    </citation>
    <scope>NUCLEOTIDE SEQUENCE</scope>
    <source>
        <strain evidence="2">USNM1676648</strain>
        <tissue evidence="2">Polyp</tissue>
    </source>
</reference>
<feature type="chain" id="PRO_5040900100" evidence="1">
    <location>
        <begin position="22"/>
        <end position="96"/>
    </location>
</feature>
<dbReference type="EMBL" id="MU826379">
    <property type="protein sequence ID" value="KAJ7377419.1"/>
    <property type="molecule type" value="Genomic_DNA"/>
</dbReference>
<organism evidence="2 3">
    <name type="scientific">Desmophyllum pertusum</name>
    <dbReference type="NCBI Taxonomy" id="174260"/>
    <lineage>
        <taxon>Eukaryota</taxon>
        <taxon>Metazoa</taxon>
        <taxon>Cnidaria</taxon>
        <taxon>Anthozoa</taxon>
        <taxon>Hexacorallia</taxon>
        <taxon>Scleractinia</taxon>
        <taxon>Caryophylliina</taxon>
        <taxon>Caryophylliidae</taxon>
        <taxon>Desmophyllum</taxon>
    </lineage>
</organism>
<accession>A0A9W9ZAG2</accession>
<name>A0A9W9ZAG2_9CNID</name>
<proteinExistence type="predicted"/>
<dbReference type="AlphaFoldDB" id="A0A9W9ZAG2"/>
<keyword evidence="1" id="KW-0732">Signal</keyword>
<gene>
    <name evidence="2" type="ORF">OS493_029319</name>
</gene>
<dbReference type="Proteomes" id="UP001163046">
    <property type="component" value="Unassembled WGS sequence"/>
</dbReference>